<dbReference type="OrthoDB" id="9803397at2"/>
<evidence type="ECO:0000256" key="1">
    <source>
        <dbReference type="ARBA" id="ARBA00001966"/>
    </source>
</evidence>
<evidence type="ECO:0000256" key="8">
    <source>
        <dbReference type="ARBA" id="ARBA00022982"/>
    </source>
</evidence>
<sequence length="94" mass="10311">MAYVITDACLDIMDRSCLTQCPVDCIRQGERMLYINPDDCIDCGACEAVCPQSAIFFDEELPAAQAAYRKVNAEFFAGDATTDHPTVAALPRRS</sequence>
<dbReference type="GO" id="GO:0051538">
    <property type="term" value="F:3 iron, 4 sulfur cluster binding"/>
    <property type="evidence" value="ECO:0007669"/>
    <property type="project" value="UniProtKB-UniRule"/>
</dbReference>
<evidence type="ECO:0000256" key="3">
    <source>
        <dbReference type="ARBA" id="ARBA00013529"/>
    </source>
</evidence>
<evidence type="ECO:0000259" key="13">
    <source>
        <dbReference type="PROSITE" id="PS51379"/>
    </source>
</evidence>
<dbReference type="Gene3D" id="3.30.70.20">
    <property type="match status" value="1"/>
</dbReference>
<dbReference type="InterPro" id="IPR017896">
    <property type="entry name" value="4Fe4S_Fe-S-bd"/>
</dbReference>
<dbReference type="InterPro" id="IPR000813">
    <property type="entry name" value="7Fe_ferredoxin"/>
</dbReference>
<name>A0A5N0VAQ6_9PSEU</name>
<keyword evidence="4 12" id="KW-0813">Transport</keyword>
<reference evidence="14" key="1">
    <citation type="submission" date="2019-09" db="EMBL/GenBank/DDBJ databases">
        <authorList>
            <person name="Teo W.F.A."/>
            <person name="Duangmal K."/>
        </authorList>
    </citation>
    <scope>NUCLEOTIDE SEQUENCE [LARGE SCALE GENOMIC DNA]</scope>
    <source>
        <strain evidence="14">K81G1</strain>
    </source>
</reference>
<evidence type="ECO:0000256" key="11">
    <source>
        <dbReference type="ARBA" id="ARBA00023291"/>
    </source>
</evidence>
<dbReference type="PANTHER" id="PTHR42859">
    <property type="entry name" value="OXIDOREDUCTASE"/>
    <property type="match status" value="1"/>
</dbReference>
<evidence type="ECO:0000313" key="15">
    <source>
        <dbReference type="Proteomes" id="UP000319769"/>
    </source>
</evidence>
<proteinExistence type="predicted"/>
<organism evidence="14 15">
    <name type="scientific">Amycolatopsis acidicola</name>
    <dbReference type="NCBI Taxonomy" id="2596893"/>
    <lineage>
        <taxon>Bacteria</taxon>
        <taxon>Bacillati</taxon>
        <taxon>Actinomycetota</taxon>
        <taxon>Actinomycetes</taxon>
        <taxon>Pseudonocardiales</taxon>
        <taxon>Pseudonocardiaceae</taxon>
        <taxon>Amycolatopsis</taxon>
    </lineage>
</organism>
<keyword evidence="5 12" id="KW-0004">4Fe-4S</keyword>
<keyword evidence="9 12" id="KW-0408">Iron</keyword>
<evidence type="ECO:0000256" key="9">
    <source>
        <dbReference type="ARBA" id="ARBA00023004"/>
    </source>
</evidence>
<dbReference type="InterPro" id="IPR054830">
    <property type="entry name" value="FdxA_Actino"/>
</dbReference>
<dbReference type="NCBIfam" id="NF045480">
    <property type="entry name" value="FdxA_Actino"/>
    <property type="match status" value="1"/>
</dbReference>
<dbReference type="PANTHER" id="PTHR42859:SF2">
    <property type="entry name" value="FERREDOXIN"/>
    <property type="match status" value="1"/>
</dbReference>
<keyword evidence="15" id="KW-1185">Reference proteome</keyword>
<dbReference type="EMBL" id="VMNW02000012">
    <property type="protein sequence ID" value="KAA9162608.1"/>
    <property type="molecule type" value="Genomic_DNA"/>
</dbReference>
<dbReference type="InterPro" id="IPR017900">
    <property type="entry name" value="4Fe4S_Fe_S_CS"/>
</dbReference>
<dbReference type="PROSITE" id="PS00198">
    <property type="entry name" value="4FE4S_FER_1"/>
    <property type="match status" value="1"/>
</dbReference>
<dbReference type="GO" id="GO:0009055">
    <property type="term" value="F:electron transfer activity"/>
    <property type="evidence" value="ECO:0007669"/>
    <property type="project" value="UniProtKB-UniRule"/>
</dbReference>
<accession>A0A5N0VAQ6</accession>
<protein>
    <recommendedName>
        <fullName evidence="3 12">Ferredoxin</fullName>
    </recommendedName>
</protein>
<keyword evidence="10 12" id="KW-0411">Iron-sulfur</keyword>
<dbReference type="Pfam" id="PF00037">
    <property type="entry name" value="Fer4"/>
    <property type="match status" value="1"/>
</dbReference>
<evidence type="ECO:0000256" key="4">
    <source>
        <dbReference type="ARBA" id="ARBA00022448"/>
    </source>
</evidence>
<comment type="cofactor">
    <cofactor evidence="12">
        <name>[3Fe-4S] cluster</name>
        <dbReference type="ChEBI" id="CHEBI:21137"/>
    </cofactor>
    <text evidence="12">Binds 1 [3Fe-4S] cluster.</text>
</comment>
<comment type="caution">
    <text evidence="14">The sequence shown here is derived from an EMBL/GenBank/DDBJ whole genome shotgun (WGS) entry which is preliminary data.</text>
</comment>
<gene>
    <name evidence="14" type="ORF">FPZ12_011165</name>
</gene>
<dbReference type="InterPro" id="IPR050294">
    <property type="entry name" value="RnfB_subfamily"/>
</dbReference>
<keyword evidence="8 12" id="KW-0249">Electron transport</keyword>
<feature type="domain" description="4Fe-4S ferredoxin-type" evidence="13">
    <location>
        <begin position="31"/>
        <end position="60"/>
    </location>
</feature>
<dbReference type="AlphaFoldDB" id="A0A5N0VAQ6"/>
<evidence type="ECO:0000256" key="5">
    <source>
        <dbReference type="ARBA" id="ARBA00022485"/>
    </source>
</evidence>
<dbReference type="Proteomes" id="UP000319769">
    <property type="component" value="Unassembled WGS sequence"/>
</dbReference>
<dbReference type="GO" id="GO:0046872">
    <property type="term" value="F:metal ion binding"/>
    <property type="evidence" value="ECO:0007669"/>
    <property type="project" value="UniProtKB-UniRule"/>
</dbReference>
<evidence type="ECO:0000256" key="6">
    <source>
        <dbReference type="ARBA" id="ARBA00022723"/>
    </source>
</evidence>
<evidence type="ECO:0000313" key="14">
    <source>
        <dbReference type="EMBL" id="KAA9162608.1"/>
    </source>
</evidence>
<evidence type="ECO:0000256" key="10">
    <source>
        <dbReference type="ARBA" id="ARBA00023014"/>
    </source>
</evidence>
<keyword evidence="7" id="KW-0677">Repeat</keyword>
<keyword evidence="6 12" id="KW-0479">Metal-binding</keyword>
<evidence type="ECO:0000256" key="12">
    <source>
        <dbReference type="RuleBase" id="RU365098"/>
    </source>
</evidence>
<evidence type="ECO:0000256" key="7">
    <source>
        <dbReference type="ARBA" id="ARBA00022737"/>
    </source>
</evidence>
<keyword evidence="11 12" id="KW-0003">3Fe-4S</keyword>
<dbReference type="RefSeq" id="WP_144747901.1">
    <property type="nucleotide sequence ID" value="NZ_VMNW02000012.1"/>
</dbReference>
<comment type="function">
    <text evidence="2 12">Ferredoxins are iron-sulfur proteins that transfer electrons in a wide variety of metabolic reactions.</text>
</comment>
<comment type="cofactor">
    <cofactor evidence="1 12">
        <name>[4Fe-4S] cluster</name>
        <dbReference type="ChEBI" id="CHEBI:49883"/>
    </cofactor>
</comment>
<dbReference type="GO" id="GO:0051539">
    <property type="term" value="F:4 iron, 4 sulfur cluster binding"/>
    <property type="evidence" value="ECO:0007669"/>
    <property type="project" value="UniProtKB-UniRule"/>
</dbReference>
<evidence type="ECO:0000256" key="2">
    <source>
        <dbReference type="ARBA" id="ARBA00003532"/>
    </source>
</evidence>
<dbReference type="PROSITE" id="PS51379">
    <property type="entry name" value="4FE4S_FER_2"/>
    <property type="match status" value="1"/>
</dbReference>
<dbReference type="PRINTS" id="PR00354">
    <property type="entry name" value="7FE8SFRDOXIN"/>
</dbReference>
<dbReference type="SUPFAM" id="SSF54862">
    <property type="entry name" value="4Fe-4S ferredoxins"/>
    <property type="match status" value="1"/>
</dbReference>